<gene>
    <name evidence="8" type="primary">TINAGL1</name>
</gene>
<comment type="similarity">
    <text evidence="2">Belongs to the peptidase C1 family.</text>
</comment>
<evidence type="ECO:0000256" key="5">
    <source>
        <dbReference type="ARBA" id="ARBA00023180"/>
    </source>
</evidence>
<dbReference type="SMART" id="SM00645">
    <property type="entry name" value="Pept_C1"/>
    <property type="match status" value="1"/>
</dbReference>
<comment type="subcellular location">
    <subcellularLocation>
        <location evidence="1">Secreted</location>
    </subcellularLocation>
</comment>
<evidence type="ECO:0000313" key="9">
    <source>
        <dbReference type="Proteomes" id="UP000002279"/>
    </source>
</evidence>
<dbReference type="PANTHER" id="PTHR12411">
    <property type="entry name" value="CYSTEINE PROTEASE FAMILY C1-RELATED"/>
    <property type="match status" value="1"/>
</dbReference>
<reference evidence="8" key="2">
    <citation type="submission" date="2025-09" db="UniProtKB">
        <authorList>
            <consortium name="Ensembl"/>
        </authorList>
    </citation>
    <scope>IDENTIFICATION</scope>
    <source>
        <strain evidence="8">Glennie</strain>
    </source>
</reference>
<dbReference type="Proteomes" id="UP000002279">
    <property type="component" value="Unplaced"/>
</dbReference>
<evidence type="ECO:0000256" key="2">
    <source>
        <dbReference type="ARBA" id="ARBA00008455"/>
    </source>
</evidence>
<sequence length="486" mass="55331">MKPGPSLRTLPSLLLLQLLLLLLLLLLTTQGSLAVRRGRTRRELAPALHLWGIRDDGGSYCQRLGFCCQDRNDDCAVPYRGSMCYCDIFCNRMVPDCCPDYWTYCQNAEKDPPVYPGCQHEDQMYHPSETYKENCNQCTCLGNSYWDCEQEPCLVNTELMNAINRGNYGWRAGNHSSFWGMTLEEGIRHRLGTIRPSPSVMNMNKMHMNMGPNVVLPRNFDAAQKWPGLIHEPLDQGNCAGSWAFSTAAVASDRISIHSKGHMTPSLSPQNLLSCNTRHQQGCNGGRLDRAWSFLRRRGLVSDKCYPLASQNSIAEPCRMYSRPMGRGKRQATGPCPNNFHHSNDYSNDIYQSTPPYRLSSNEKDIMKEIMENGPVQALMEVHEDFFLYKDGIYRHTPASNGKPPQFRRQGTHSVKITGWGEELQPNGRRVKFWRAANSWGPTWGEGGSFRILRGCNECDIESFVVGVWGRVGSEDMNHRRYYHRK</sequence>
<dbReference type="GeneTree" id="ENSGT00940000160023"/>
<dbReference type="FunFam" id="3.90.70.10:FF:000037">
    <property type="entry name" value="Tubulointerstitial nephritis antigen-like 1"/>
    <property type="match status" value="1"/>
</dbReference>
<dbReference type="MEROPS" id="C01.975"/>
<dbReference type="InParanoid" id="F7FFG2"/>
<dbReference type="InterPro" id="IPR001212">
    <property type="entry name" value="Somatomedin_B_dom"/>
</dbReference>
<feature type="chain" id="PRO_5028339380" evidence="6">
    <location>
        <begin position="35"/>
        <end position="486"/>
    </location>
</feature>
<keyword evidence="5" id="KW-0325">Glycoprotein</keyword>
<organism evidence="8 9">
    <name type="scientific">Ornithorhynchus anatinus</name>
    <name type="common">Duckbill platypus</name>
    <dbReference type="NCBI Taxonomy" id="9258"/>
    <lineage>
        <taxon>Eukaryota</taxon>
        <taxon>Metazoa</taxon>
        <taxon>Chordata</taxon>
        <taxon>Craniata</taxon>
        <taxon>Vertebrata</taxon>
        <taxon>Euteleostomi</taxon>
        <taxon>Mammalia</taxon>
        <taxon>Monotremata</taxon>
        <taxon>Ornithorhynchidae</taxon>
        <taxon>Ornithorhynchus</taxon>
    </lineage>
</organism>
<dbReference type="CDD" id="cd02620">
    <property type="entry name" value="Peptidase_C1A_CathepsinB"/>
    <property type="match status" value="1"/>
</dbReference>
<dbReference type="eggNOG" id="KOG1544">
    <property type="taxonomic scope" value="Eukaryota"/>
</dbReference>
<dbReference type="Bgee" id="ENSOANG00000012366">
    <property type="expression patterns" value="Expressed in adult mammalian kidney and 7 other cell types or tissues"/>
</dbReference>
<proteinExistence type="inferred from homology"/>
<dbReference type="FunCoup" id="F7FFG2">
    <property type="interactions" value="180"/>
</dbReference>
<evidence type="ECO:0000313" key="8">
    <source>
        <dbReference type="Ensembl" id="ENSOANP00000019569.3"/>
    </source>
</evidence>
<keyword evidence="6" id="KW-0732">Signal</keyword>
<evidence type="ECO:0000256" key="1">
    <source>
        <dbReference type="ARBA" id="ARBA00004613"/>
    </source>
</evidence>
<dbReference type="GO" id="GO:0006508">
    <property type="term" value="P:proteolysis"/>
    <property type="evidence" value="ECO:0007669"/>
    <property type="project" value="InterPro"/>
</dbReference>
<name>F7FFG2_ORNAN</name>
<dbReference type="InterPro" id="IPR013128">
    <property type="entry name" value="Peptidase_C1A"/>
</dbReference>
<accession>F7FFG2</accession>
<feature type="signal peptide" evidence="6">
    <location>
        <begin position="1"/>
        <end position="34"/>
    </location>
</feature>
<dbReference type="PROSITE" id="PS00639">
    <property type="entry name" value="THIOL_PROTEASE_HIS"/>
    <property type="match status" value="1"/>
</dbReference>
<dbReference type="InterPro" id="IPR025660">
    <property type="entry name" value="Pept_his_AS"/>
</dbReference>
<dbReference type="PROSITE" id="PS00524">
    <property type="entry name" value="SMB_1"/>
    <property type="match status" value="1"/>
</dbReference>
<evidence type="ECO:0000256" key="3">
    <source>
        <dbReference type="ARBA" id="ARBA00022525"/>
    </source>
</evidence>
<dbReference type="PROSITE" id="PS50958">
    <property type="entry name" value="SMB_2"/>
    <property type="match status" value="1"/>
</dbReference>
<evidence type="ECO:0000256" key="4">
    <source>
        <dbReference type="ARBA" id="ARBA00023157"/>
    </source>
</evidence>
<evidence type="ECO:0000256" key="6">
    <source>
        <dbReference type="SAM" id="SignalP"/>
    </source>
</evidence>
<protein>
    <submittedName>
        <fullName evidence="8">Tubulointerstitial nephritis antigen like 1</fullName>
    </submittedName>
</protein>
<dbReference type="GO" id="GO:0005615">
    <property type="term" value="C:extracellular space"/>
    <property type="evidence" value="ECO:0000318"/>
    <property type="project" value="GO_Central"/>
</dbReference>
<keyword evidence="3" id="KW-0964">Secreted</keyword>
<dbReference type="GO" id="GO:0005764">
    <property type="term" value="C:lysosome"/>
    <property type="evidence" value="ECO:0000318"/>
    <property type="project" value="GO_Central"/>
</dbReference>
<dbReference type="Ensembl" id="ENSOANT00000019572.3">
    <property type="protein sequence ID" value="ENSOANP00000019569.3"/>
    <property type="gene ID" value="ENSOANG00000012366.3"/>
</dbReference>
<dbReference type="Pfam" id="PF00112">
    <property type="entry name" value="Peptidase_C1"/>
    <property type="match status" value="1"/>
</dbReference>
<evidence type="ECO:0000259" key="7">
    <source>
        <dbReference type="PROSITE" id="PS50958"/>
    </source>
</evidence>
<dbReference type="STRING" id="9258.ENSOANP00000019569"/>
<dbReference type="HOGENOM" id="CLU_012184_3_2_1"/>
<dbReference type="SUPFAM" id="SSF54001">
    <property type="entry name" value="Cysteine proteinases"/>
    <property type="match status" value="1"/>
</dbReference>
<dbReference type="Gene3D" id="3.90.70.10">
    <property type="entry name" value="Cysteine proteinases"/>
    <property type="match status" value="1"/>
</dbReference>
<dbReference type="GO" id="GO:0008234">
    <property type="term" value="F:cysteine-type peptidase activity"/>
    <property type="evidence" value="ECO:0007669"/>
    <property type="project" value="InterPro"/>
</dbReference>
<reference evidence="8" key="1">
    <citation type="submission" date="2025-08" db="UniProtKB">
        <authorList>
            <consortium name="Ensembl"/>
        </authorList>
    </citation>
    <scope>IDENTIFICATION</scope>
    <source>
        <strain evidence="8">Glennie</strain>
    </source>
</reference>
<dbReference type="AlphaFoldDB" id="F7FFG2"/>
<feature type="domain" description="SMB" evidence="7">
    <location>
        <begin position="63"/>
        <end position="111"/>
    </location>
</feature>
<dbReference type="InterPro" id="IPR038765">
    <property type="entry name" value="Papain-like_cys_pep_sf"/>
</dbReference>
<dbReference type="OMA" id="AEIYHSG"/>
<keyword evidence="4" id="KW-1015">Disulfide bond</keyword>
<keyword evidence="9" id="KW-1185">Reference proteome</keyword>
<dbReference type="InterPro" id="IPR000668">
    <property type="entry name" value="Peptidase_C1A_C"/>
</dbReference>